<evidence type="ECO:0000256" key="1">
    <source>
        <dbReference type="SAM" id="SignalP"/>
    </source>
</evidence>
<proteinExistence type="predicted"/>
<keyword evidence="1" id="KW-0732">Signal</keyword>
<keyword evidence="3" id="KW-1185">Reference proteome</keyword>
<evidence type="ECO:0008006" key="4">
    <source>
        <dbReference type="Google" id="ProtNLM"/>
    </source>
</evidence>
<sequence>MLGIVRRSALAGALAMSLAVATVGFAPPSAAATPPYGLLKLVFRCAHVGSVSVKVVGPGVAASARDDNGTHYFRGRPGAYRVKRLANGRIAPRSRLIQIPKFSTRTVNVCSLKWPGRP</sequence>
<dbReference type="Proteomes" id="UP000238312">
    <property type="component" value="Unassembled WGS sequence"/>
</dbReference>
<feature type="chain" id="PRO_5038860536" description="Carboxypeptidase family protein" evidence="1">
    <location>
        <begin position="33"/>
        <end position="118"/>
    </location>
</feature>
<dbReference type="InterPro" id="IPR006311">
    <property type="entry name" value="TAT_signal"/>
</dbReference>
<name>A0A2T0MQ46_9ACTN</name>
<feature type="signal peptide" evidence="1">
    <location>
        <begin position="1"/>
        <end position="32"/>
    </location>
</feature>
<dbReference type="AlphaFoldDB" id="A0A2T0MQ46"/>
<reference evidence="2 3" key="1">
    <citation type="submission" date="2018-03" db="EMBL/GenBank/DDBJ databases">
        <title>Genomic Encyclopedia of Type Strains, Phase III (KMG-III): the genomes of soil and plant-associated and newly described type strains.</title>
        <authorList>
            <person name="Whitman W."/>
        </authorList>
    </citation>
    <scope>NUCLEOTIDE SEQUENCE [LARGE SCALE GENOMIC DNA]</scope>
    <source>
        <strain evidence="2 3">CGMCC 4.7104</strain>
    </source>
</reference>
<dbReference type="EMBL" id="PVNG01000017">
    <property type="protein sequence ID" value="PRX60242.1"/>
    <property type="molecule type" value="Genomic_DNA"/>
</dbReference>
<comment type="caution">
    <text evidence="2">The sequence shown here is derived from an EMBL/GenBank/DDBJ whole genome shotgun (WGS) entry which is preliminary data.</text>
</comment>
<gene>
    <name evidence="2" type="ORF">B0I32_1179</name>
</gene>
<protein>
    <recommendedName>
        <fullName evidence="4">Carboxypeptidase family protein</fullName>
    </recommendedName>
</protein>
<evidence type="ECO:0000313" key="2">
    <source>
        <dbReference type="EMBL" id="PRX60242.1"/>
    </source>
</evidence>
<accession>A0A2T0MQ46</accession>
<dbReference type="RefSeq" id="WP_146178410.1">
    <property type="nucleotide sequence ID" value="NZ_JBFAIB010000005.1"/>
</dbReference>
<dbReference type="OrthoDB" id="3535191at2"/>
<evidence type="ECO:0000313" key="3">
    <source>
        <dbReference type="Proteomes" id="UP000238312"/>
    </source>
</evidence>
<organism evidence="2 3">
    <name type="scientific">Nonomuraea fuscirosea</name>
    <dbReference type="NCBI Taxonomy" id="1291556"/>
    <lineage>
        <taxon>Bacteria</taxon>
        <taxon>Bacillati</taxon>
        <taxon>Actinomycetota</taxon>
        <taxon>Actinomycetes</taxon>
        <taxon>Streptosporangiales</taxon>
        <taxon>Streptosporangiaceae</taxon>
        <taxon>Nonomuraea</taxon>
    </lineage>
</organism>
<dbReference type="PROSITE" id="PS51318">
    <property type="entry name" value="TAT"/>
    <property type="match status" value="1"/>
</dbReference>